<dbReference type="Proteomes" id="UP000886885">
    <property type="component" value="Chromosome 6A"/>
</dbReference>
<protein>
    <recommendedName>
        <fullName evidence="1">Protein kinase domain-containing protein</fullName>
    </recommendedName>
</protein>
<comment type="caution">
    <text evidence="2">The sequence shown here is derived from an EMBL/GenBank/DDBJ whole genome shotgun (WGS) entry which is preliminary data.</text>
</comment>
<proteinExistence type="predicted"/>
<dbReference type="OrthoDB" id="848244at2759"/>
<dbReference type="InterPro" id="IPR000719">
    <property type="entry name" value="Prot_kinase_dom"/>
</dbReference>
<name>A0A8X7ZIF1_POPTO</name>
<dbReference type="EMBL" id="JAAWWB010000011">
    <property type="protein sequence ID" value="KAG6771893.1"/>
    <property type="molecule type" value="Genomic_DNA"/>
</dbReference>
<dbReference type="GO" id="GO:0004672">
    <property type="term" value="F:protein kinase activity"/>
    <property type="evidence" value="ECO:0007669"/>
    <property type="project" value="InterPro"/>
</dbReference>
<reference evidence="2" key="1">
    <citation type="journal article" date="2020" name="bioRxiv">
        <title>Hybrid origin of Populus tomentosa Carr. identified through genome sequencing and phylogenomic analysis.</title>
        <authorList>
            <person name="An X."/>
            <person name="Gao K."/>
            <person name="Chen Z."/>
            <person name="Li J."/>
            <person name="Yang X."/>
            <person name="Yang X."/>
            <person name="Zhou J."/>
            <person name="Guo T."/>
            <person name="Zhao T."/>
            <person name="Huang S."/>
            <person name="Miao D."/>
            <person name="Khan W.U."/>
            <person name="Rao P."/>
            <person name="Ye M."/>
            <person name="Lei B."/>
            <person name="Liao W."/>
            <person name="Wang J."/>
            <person name="Ji L."/>
            <person name="Li Y."/>
            <person name="Guo B."/>
            <person name="Mustafa N.S."/>
            <person name="Li S."/>
            <person name="Yun Q."/>
            <person name="Keller S.R."/>
            <person name="Mao J."/>
            <person name="Zhang R."/>
            <person name="Strauss S.H."/>
        </authorList>
    </citation>
    <scope>NUCLEOTIDE SEQUENCE</scope>
    <source>
        <strain evidence="2">GM15</strain>
        <tissue evidence="2">Leaf</tissue>
    </source>
</reference>
<dbReference type="PROSITE" id="PS50011">
    <property type="entry name" value="PROTEIN_KINASE_DOM"/>
    <property type="match status" value="1"/>
</dbReference>
<dbReference type="InterPro" id="IPR001245">
    <property type="entry name" value="Ser-Thr/Tyr_kinase_cat_dom"/>
</dbReference>
<dbReference type="PANTHER" id="PTHR46146">
    <property type="entry name" value="SERINE/THREONINE-PROTEIN KINASE-LIKE PROTEIN CCR4"/>
    <property type="match status" value="1"/>
</dbReference>
<evidence type="ECO:0000259" key="1">
    <source>
        <dbReference type="PROSITE" id="PS50011"/>
    </source>
</evidence>
<sequence length="281" mass="31129">MGPFSAAFGDNAFFCAIDASGKQDGTGVFYDQSIGNLVFDKVVSGDEKGLMKSNVGAILLIHIQPRDPSSSIPKGGSGFMAIASSDFTTSGQMIVHVLRMLIEYAQLVLFARTVLVGMFITAQKWSEGCLSMHMPHGTLHDHLHSGLSSLNWSLRLKISMRAAKGLEYLHKEAEPPIAYHNVKTSNFLLDSAWGARIADFGLLSANEKDLGGDMKRFFRQYPDMLIEIDMLKQIELKVVDFIYSELEFDSICLVYDQAFGKPARVKKEKKNPNPYDYNGTA</sequence>
<feature type="domain" description="Protein kinase" evidence="1">
    <location>
        <begin position="28"/>
        <end position="281"/>
    </location>
</feature>
<dbReference type="GO" id="GO:0005524">
    <property type="term" value="F:ATP binding"/>
    <property type="evidence" value="ECO:0007669"/>
    <property type="project" value="InterPro"/>
</dbReference>
<gene>
    <name evidence="2" type="ORF">POTOM_023286</name>
</gene>
<accession>A0A8X7ZIF1</accession>
<dbReference type="AlphaFoldDB" id="A0A8X7ZIF1"/>
<organism evidence="2 3">
    <name type="scientific">Populus tomentosa</name>
    <name type="common">Chinese white poplar</name>
    <dbReference type="NCBI Taxonomy" id="118781"/>
    <lineage>
        <taxon>Eukaryota</taxon>
        <taxon>Viridiplantae</taxon>
        <taxon>Streptophyta</taxon>
        <taxon>Embryophyta</taxon>
        <taxon>Tracheophyta</taxon>
        <taxon>Spermatophyta</taxon>
        <taxon>Magnoliopsida</taxon>
        <taxon>eudicotyledons</taxon>
        <taxon>Gunneridae</taxon>
        <taxon>Pentapetalae</taxon>
        <taxon>rosids</taxon>
        <taxon>fabids</taxon>
        <taxon>Malpighiales</taxon>
        <taxon>Salicaceae</taxon>
        <taxon>Saliceae</taxon>
        <taxon>Populus</taxon>
    </lineage>
</organism>
<keyword evidence="3" id="KW-1185">Reference proteome</keyword>
<dbReference type="Pfam" id="PF07714">
    <property type="entry name" value="PK_Tyr_Ser-Thr"/>
    <property type="match status" value="1"/>
</dbReference>
<evidence type="ECO:0000313" key="3">
    <source>
        <dbReference type="Proteomes" id="UP000886885"/>
    </source>
</evidence>
<evidence type="ECO:0000313" key="2">
    <source>
        <dbReference type="EMBL" id="KAG6771893.1"/>
    </source>
</evidence>